<protein>
    <submittedName>
        <fullName evidence="1">Histone deacetylase complex protein</fullName>
    </submittedName>
</protein>
<evidence type="ECO:0000313" key="2">
    <source>
        <dbReference type="Proteomes" id="UP000814140"/>
    </source>
</evidence>
<accession>A0ACB8SGG6</accession>
<sequence>MEPPPNLFKLESGLPTNISSSSTGPHHGEAGPKSTAVFIQDACLQHRYIRTRDTSHIVERPERLRAVKIGLAAAIARFEHIYHPKPHSEEPAASPIDTESITGSDADALADAIGRLKLVSSIEEIPLHKSLPIRVIRSSAKVDILNNAAVKYVHGDIEGDVYLEKLQAWARDSITKISGGQSEIPAEYSQGDLYLSPGSLDAIQGALGTVCEAVDTVTAAHDSTLEQGTAAHRAFVAVRPPGHHCGEDSPSGFCFVNNVAVGAAHAHLKHGIKRVVVFDIDLHHGNGTQSIVWQINEETYRTKLENEAGAPPNKAGLQMYYGSVHDILSYPCEDGKPELVQAASVSIHGPHGQYIENVHLESYDTEAHFWDVLYKDAYSKLLKKAEDFIRITGDKTDDVLVFISCGFDASEHESNAMARHARKVPTSFFHRFTQDACAFADRWAQGRIVSVLEGGYSDQALLSGALAHLTGLVDGDPSTSTAAVQSERDAWWSPENVQLLEKLAKKRRGPKTSLSAADARPPAWFDRTSALLALLDPLAAQPSAKNAFVPPSSMTLRTRKKPDSGVPTPIGSAKKTTPSSEAKPVLSSGSSSSTLSDLSEPEAPSAVAKKLPRVILKVGPRPET</sequence>
<name>A0ACB8SGG6_9AGAM</name>
<reference evidence="1" key="1">
    <citation type="submission" date="2021-03" db="EMBL/GenBank/DDBJ databases">
        <authorList>
            <consortium name="DOE Joint Genome Institute"/>
            <person name="Ahrendt S."/>
            <person name="Looney B.P."/>
            <person name="Miyauchi S."/>
            <person name="Morin E."/>
            <person name="Drula E."/>
            <person name="Courty P.E."/>
            <person name="Chicoki N."/>
            <person name="Fauchery L."/>
            <person name="Kohler A."/>
            <person name="Kuo A."/>
            <person name="Labutti K."/>
            <person name="Pangilinan J."/>
            <person name="Lipzen A."/>
            <person name="Riley R."/>
            <person name="Andreopoulos W."/>
            <person name="He G."/>
            <person name="Johnson J."/>
            <person name="Barry K.W."/>
            <person name="Grigoriev I.V."/>
            <person name="Nagy L."/>
            <person name="Hibbett D."/>
            <person name="Henrissat B."/>
            <person name="Matheny P.B."/>
            <person name="Labbe J."/>
            <person name="Martin F."/>
        </authorList>
    </citation>
    <scope>NUCLEOTIDE SEQUENCE</scope>
    <source>
        <strain evidence="1">HHB10654</strain>
    </source>
</reference>
<comment type="caution">
    <text evidence="1">The sequence shown here is derived from an EMBL/GenBank/DDBJ whole genome shotgun (WGS) entry which is preliminary data.</text>
</comment>
<reference evidence="1" key="2">
    <citation type="journal article" date="2022" name="New Phytol.">
        <title>Evolutionary transition to the ectomycorrhizal habit in the genomes of a hyperdiverse lineage of mushroom-forming fungi.</title>
        <authorList>
            <person name="Looney B."/>
            <person name="Miyauchi S."/>
            <person name="Morin E."/>
            <person name="Drula E."/>
            <person name="Courty P.E."/>
            <person name="Kohler A."/>
            <person name="Kuo A."/>
            <person name="LaButti K."/>
            <person name="Pangilinan J."/>
            <person name="Lipzen A."/>
            <person name="Riley R."/>
            <person name="Andreopoulos W."/>
            <person name="He G."/>
            <person name="Johnson J."/>
            <person name="Nolan M."/>
            <person name="Tritt A."/>
            <person name="Barry K.W."/>
            <person name="Grigoriev I.V."/>
            <person name="Nagy L.G."/>
            <person name="Hibbett D."/>
            <person name="Henrissat B."/>
            <person name="Matheny P.B."/>
            <person name="Labbe J."/>
            <person name="Martin F.M."/>
        </authorList>
    </citation>
    <scope>NUCLEOTIDE SEQUENCE</scope>
    <source>
        <strain evidence="1">HHB10654</strain>
    </source>
</reference>
<dbReference type="EMBL" id="MU277309">
    <property type="protein sequence ID" value="KAI0055135.1"/>
    <property type="molecule type" value="Genomic_DNA"/>
</dbReference>
<dbReference type="Proteomes" id="UP000814140">
    <property type="component" value="Unassembled WGS sequence"/>
</dbReference>
<organism evidence="1 2">
    <name type="scientific">Artomyces pyxidatus</name>
    <dbReference type="NCBI Taxonomy" id="48021"/>
    <lineage>
        <taxon>Eukaryota</taxon>
        <taxon>Fungi</taxon>
        <taxon>Dikarya</taxon>
        <taxon>Basidiomycota</taxon>
        <taxon>Agaricomycotina</taxon>
        <taxon>Agaricomycetes</taxon>
        <taxon>Russulales</taxon>
        <taxon>Auriscalpiaceae</taxon>
        <taxon>Artomyces</taxon>
    </lineage>
</organism>
<evidence type="ECO:0000313" key="1">
    <source>
        <dbReference type="EMBL" id="KAI0055135.1"/>
    </source>
</evidence>
<proteinExistence type="predicted"/>
<gene>
    <name evidence="1" type="ORF">BV25DRAFT_1996277</name>
</gene>
<keyword evidence="2" id="KW-1185">Reference proteome</keyword>